<evidence type="ECO:0000313" key="1">
    <source>
        <dbReference type="EMBL" id="GGG72532.1"/>
    </source>
</evidence>
<evidence type="ECO:0000313" key="2">
    <source>
        <dbReference type="Proteomes" id="UP000617145"/>
    </source>
</evidence>
<gene>
    <name evidence="1" type="ORF">GCM10011415_20760</name>
</gene>
<dbReference type="EMBL" id="BMJV01000004">
    <property type="protein sequence ID" value="GGG72532.1"/>
    <property type="molecule type" value="Genomic_DNA"/>
</dbReference>
<organism evidence="1 2">
    <name type="scientific">Salipiger pallidus</name>
    <dbReference type="NCBI Taxonomy" id="1775170"/>
    <lineage>
        <taxon>Bacteria</taxon>
        <taxon>Pseudomonadati</taxon>
        <taxon>Pseudomonadota</taxon>
        <taxon>Alphaproteobacteria</taxon>
        <taxon>Rhodobacterales</taxon>
        <taxon>Roseobacteraceae</taxon>
        <taxon>Salipiger</taxon>
    </lineage>
</organism>
<reference evidence="1" key="1">
    <citation type="journal article" date="2014" name="Int. J. Syst. Evol. Microbiol.">
        <title>Complete genome sequence of Corynebacterium casei LMG S-19264T (=DSM 44701T), isolated from a smear-ripened cheese.</title>
        <authorList>
            <consortium name="US DOE Joint Genome Institute (JGI-PGF)"/>
            <person name="Walter F."/>
            <person name="Albersmeier A."/>
            <person name="Kalinowski J."/>
            <person name="Ruckert C."/>
        </authorList>
    </citation>
    <scope>NUCLEOTIDE SEQUENCE</scope>
    <source>
        <strain evidence="1">CGMCC 1.15762</strain>
    </source>
</reference>
<dbReference type="Proteomes" id="UP000617145">
    <property type="component" value="Unassembled WGS sequence"/>
</dbReference>
<reference evidence="1" key="2">
    <citation type="submission" date="2020-09" db="EMBL/GenBank/DDBJ databases">
        <authorList>
            <person name="Sun Q."/>
            <person name="Zhou Y."/>
        </authorList>
    </citation>
    <scope>NUCLEOTIDE SEQUENCE</scope>
    <source>
        <strain evidence="1">CGMCC 1.15762</strain>
    </source>
</reference>
<comment type="caution">
    <text evidence="1">The sequence shown here is derived from an EMBL/GenBank/DDBJ whole genome shotgun (WGS) entry which is preliminary data.</text>
</comment>
<dbReference type="AlphaFoldDB" id="A0A8J2ZK57"/>
<protein>
    <submittedName>
        <fullName evidence="1">Uncharacterized protein</fullName>
    </submittedName>
</protein>
<sequence length="54" mass="5910">MTNQHLPSPDLPVFDIATICSGINARVADIRRRRVLPNPGGGRAADKGLWAEER</sequence>
<accession>A0A8J2ZK57</accession>
<name>A0A8J2ZK57_9RHOB</name>
<keyword evidence="2" id="KW-1185">Reference proteome</keyword>
<proteinExistence type="predicted"/>